<feature type="domain" description="Putative regulatory protein FmdB zinc ribbon" evidence="2">
    <location>
        <begin position="1"/>
        <end position="41"/>
    </location>
</feature>
<keyword evidence="4" id="KW-1185">Reference proteome</keyword>
<dbReference type="NCBIfam" id="TIGR02605">
    <property type="entry name" value="CxxC_CxxC_SSSS"/>
    <property type="match status" value="1"/>
</dbReference>
<dbReference type="STRING" id="1715989.NITINOP_2669"/>
<dbReference type="OrthoDB" id="9813321at2"/>
<sequence>MPIYEYWCQPCAYKFEVKQSIKDDPVAACSRCGKSVNRIISPPAIMFKGSGWYVTDYSDKLKPPSGDAADASTSSKKEATTNTAAGPAASPSTATAPSSSGTASSGSSSTSS</sequence>
<feature type="compositionally biased region" description="Low complexity" evidence="1">
    <location>
        <begin position="80"/>
        <end position="112"/>
    </location>
</feature>
<dbReference type="EMBL" id="LN885086">
    <property type="protein sequence ID" value="CUQ67641.1"/>
    <property type="molecule type" value="Genomic_DNA"/>
</dbReference>
<evidence type="ECO:0000256" key="1">
    <source>
        <dbReference type="SAM" id="MobiDB-lite"/>
    </source>
</evidence>
<organism evidence="3 4">
    <name type="scientific">Candidatus Nitrospira inopinata</name>
    <dbReference type="NCBI Taxonomy" id="1715989"/>
    <lineage>
        <taxon>Bacteria</taxon>
        <taxon>Pseudomonadati</taxon>
        <taxon>Nitrospirota</taxon>
        <taxon>Nitrospiria</taxon>
        <taxon>Nitrospirales</taxon>
        <taxon>Nitrospiraceae</taxon>
        <taxon>Nitrospira</taxon>
    </lineage>
</organism>
<dbReference type="RefSeq" id="WP_158023407.1">
    <property type="nucleotide sequence ID" value="NZ_LN885086.1"/>
</dbReference>
<dbReference type="Proteomes" id="UP000066284">
    <property type="component" value="Chromosome 1"/>
</dbReference>
<dbReference type="Pfam" id="PF09723">
    <property type="entry name" value="Zn_ribbon_8"/>
    <property type="match status" value="1"/>
</dbReference>
<evidence type="ECO:0000313" key="3">
    <source>
        <dbReference type="EMBL" id="CUQ67641.1"/>
    </source>
</evidence>
<evidence type="ECO:0000259" key="2">
    <source>
        <dbReference type="SMART" id="SM00834"/>
    </source>
</evidence>
<dbReference type="KEGG" id="nio:NITINOP_2669"/>
<dbReference type="SMART" id="SM00834">
    <property type="entry name" value="CxxC_CXXC_SSSS"/>
    <property type="match status" value="1"/>
</dbReference>
<gene>
    <name evidence="3" type="ORF">NITINOP_2669</name>
</gene>
<accession>A0A0S4KW73</accession>
<dbReference type="PANTHER" id="PTHR34404">
    <property type="entry name" value="REGULATORY PROTEIN, FMDB FAMILY"/>
    <property type="match status" value="1"/>
</dbReference>
<proteinExistence type="predicted"/>
<protein>
    <recommendedName>
        <fullName evidence="2">Putative regulatory protein FmdB zinc ribbon domain-containing protein</fullName>
    </recommendedName>
</protein>
<dbReference type="PANTHER" id="PTHR34404:SF2">
    <property type="entry name" value="CONSERVED SERINE RICH PROTEIN"/>
    <property type="match status" value="1"/>
</dbReference>
<name>A0A0S4KW73_9BACT</name>
<feature type="region of interest" description="Disordered" evidence="1">
    <location>
        <begin position="62"/>
        <end position="112"/>
    </location>
</feature>
<dbReference type="InterPro" id="IPR013429">
    <property type="entry name" value="Regulatory_FmdB_Zinc_ribbon"/>
</dbReference>
<evidence type="ECO:0000313" key="4">
    <source>
        <dbReference type="Proteomes" id="UP000066284"/>
    </source>
</evidence>
<reference evidence="4" key="1">
    <citation type="submission" date="2015-09" db="EMBL/GenBank/DDBJ databases">
        <authorList>
            <person name="Daims H."/>
        </authorList>
    </citation>
    <scope>NUCLEOTIDE SEQUENCE [LARGE SCALE GENOMIC DNA]</scope>
</reference>
<dbReference type="AlphaFoldDB" id="A0A0S4KW73"/>